<feature type="coiled-coil region" evidence="1">
    <location>
        <begin position="32"/>
        <end position="62"/>
    </location>
</feature>
<keyword evidence="2" id="KW-0472">Membrane</keyword>
<dbReference type="GO" id="GO:0061630">
    <property type="term" value="F:ubiquitin protein ligase activity"/>
    <property type="evidence" value="ECO:0007669"/>
    <property type="project" value="InterPro"/>
</dbReference>
<evidence type="ECO:0000313" key="4">
    <source>
        <dbReference type="Proteomes" id="UP001054126"/>
    </source>
</evidence>
<dbReference type="AlphaFoldDB" id="A0AAE9WSP8"/>
<dbReference type="PANTHER" id="PTHR13063:SF10">
    <property type="entry name" value="NITRIC OXIDE SYNTHASE-INTERACTING PROTEIN"/>
    <property type="match status" value="1"/>
</dbReference>
<dbReference type="EMBL" id="CP115536">
    <property type="protein sequence ID" value="WBY59392.1"/>
    <property type="molecule type" value="Genomic_DNA"/>
</dbReference>
<dbReference type="Proteomes" id="UP001054126">
    <property type="component" value="Chromosome 12"/>
</dbReference>
<gene>
    <name evidence="3" type="ORF">Py17XNL_001205217</name>
</gene>
<dbReference type="Gene3D" id="3.30.40.10">
    <property type="entry name" value="Zinc/RING finger domain, C3HC4 (zinc finger)"/>
    <property type="match status" value="1"/>
</dbReference>
<dbReference type="SUPFAM" id="SSF57850">
    <property type="entry name" value="RING/U-box"/>
    <property type="match status" value="1"/>
</dbReference>
<name>A0AAE9WSP8_PLAYO</name>
<protein>
    <submittedName>
        <fullName evidence="3">NOSIP domain-containing protein</fullName>
    </submittedName>
</protein>
<dbReference type="InterPro" id="IPR013083">
    <property type="entry name" value="Znf_RING/FYVE/PHD"/>
</dbReference>
<sequence length="272" mass="31360">MRKFEQCWICLRNSETPVSTPYGHIFCKICIINNFLAQKKEYSKKKKEYENYIKDMDRKKKEEALHIREKEKIKFLDDLENVHEHVKKTDEKKTGVDISNNFWIAGNAKIKKDIDKKLKPPSNKLICPISGKPIKMSELITINPEVIDKNDTINGNWVCSFSKKNIDHNKAVLIKKTGQIILKSIFEKFIYGKKNSLEIQVGDGDFINLQPGGTGNISRFIASCFTNVYIYICLSTVVVCIILCMLLKIKTIMNPRNDKMNISKNVYILSTT</sequence>
<keyword evidence="2" id="KW-0812">Transmembrane</keyword>
<evidence type="ECO:0000256" key="1">
    <source>
        <dbReference type="SAM" id="Coils"/>
    </source>
</evidence>
<keyword evidence="1" id="KW-0175">Coiled coil</keyword>
<dbReference type="PANTHER" id="PTHR13063">
    <property type="entry name" value="ENOS INTERACTING PROTEIN"/>
    <property type="match status" value="1"/>
</dbReference>
<organism evidence="3 4">
    <name type="scientific">Plasmodium yoelii yoelii</name>
    <dbReference type="NCBI Taxonomy" id="73239"/>
    <lineage>
        <taxon>Eukaryota</taxon>
        <taxon>Sar</taxon>
        <taxon>Alveolata</taxon>
        <taxon>Apicomplexa</taxon>
        <taxon>Aconoidasida</taxon>
        <taxon>Haemosporida</taxon>
        <taxon>Plasmodiidae</taxon>
        <taxon>Plasmodium</taxon>
        <taxon>Plasmodium (Vinckeia)</taxon>
    </lineage>
</organism>
<evidence type="ECO:0000313" key="3">
    <source>
        <dbReference type="EMBL" id="WBY59392.1"/>
    </source>
</evidence>
<dbReference type="GO" id="GO:0005634">
    <property type="term" value="C:nucleus"/>
    <property type="evidence" value="ECO:0007669"/>
    <property type="project" value="TreeGrafter"/>
</dbReference>
<keyword evidence="2" id="KW-1133">Transmembrane helix</keyword>
<accession>A0AAE9WSP8</accession>
<evidence type="ECO:0000256" key="2">
    <source>
        <dbReference type="SAM" id="Phobius"/>
    </source>
</evidence>
<proteinExistence type="predicted"/>
<feature type="transmembrane region" description="Helical" evidence="2">
    <location>
        <begin position="228"/>
        <end position="247"/>
    </location>
</feature>
<dbReference type="InterPro" id="IPR016818">
    <property type="entry name" value="NOSIP"/>
</dbReference>
<reference evidence="3" key="1">
    <citation type="submission" date="2023-01" db="EMBL/GenBank/DDBJ databases">
        <title>Long-Read Genome Assembly and Gene Model Annotations for the Rodent Malaria Parasite Plasmodium yoelii 17XNL.</title>
        <authorList>
            <person name="Mitchell G.J."/>
            <person name="Sebastian A."/>
            <person name="Albert I."/>
            <person name="Lindner S.E."/>
        </authorList>
    </citation>
    <scope>NUCLEOTIDE SEQUENCE</scope>
    <source>
        <strain evidence="3">17XNL clone 1.1</strain>
    </source>
</reference>